<evidence type="ECO:0000256" key="2">
    <source>
        <dbReference type="ARBA" id="ARBA00022729"/>
    </source>
</evidence>
<feature type="repeat" description="TPR" evidence="3">
    <location>
        <begin position="134"/>
        <end position="167"/>
    </location>
</feature>
<dbReference type="CDD" id="cd06339">
    <property type="entry name" value="PBP1_YraM_LppC_lipoprotein-like"/>
    <property type="match status" value="1"/>
</dbReference>
<dbReference type="PROSITE" id="PS50005">
    <property type="entry name" value="TPR"/>
    <property type="match status" value="1"/>
</dbReference>
<dbReference type="InterPro" id="IPR019734">
    <property type="entry name" value="TPR_rpt"/>
</dbReference>
<dbReference type="InterPro" id="IPR011990">
    <property type="entry name" value="TPR-like_helical_dom_sf"/>
</dbReference>
<dbReference type="Pfam" id="PF13458">
    <property type="entry name" value="Peripla_BP_6"/>
    <property type="match status" value="1"/>
</dbReference>
<dbReference type="InterPro" id="IPR051010">
    <property type="entry name" value="BCAA_transport"/>
</dbReference>
<dbReference type="SUPFAM" id="SSF53822">
    <property type="entry name" value="Periplasmic binding protein-like I"/>
    <property type="match status" value="1"/>
</dbReference>
<dbReference type="Gene3D" id="3.40.50.2300">
    <property type="match status" value="2"/>
</dbReference>
<dbReference type="EC" id="2.7.1.11" evidence="5"/>
<organism evidence="5 6">
    <name type="scientific">Desulforapulum autotrophicum (strain ATCC 43914 / DSM 3382 / VKM B-1955 / HRM2)</name>
    <name type="common">Desulfobacterium autotrophicum</name>
    <dbReference type="NCBI Taxonomy" id="177437"/>
    <lineage>
        <taxon>Bacteria</taxon>
        <taxon>Pseudomonadati</taxon>
        <taxon>Thermodesulfobacteriota</taxon>
        <taxon>Desulfobacteria</taxon>
        <taxon>Desulfobacterales</taxon>
        <taxon>Desulfobacteraceae</taxon>
        <taxon>Desulforapulum</taxon>
    </lineage>
</organism>
<dbReference type="InterPro" id="IPR028081">
    <property type="entry name" value="Leu-bd"/>
</dbReference>
<keyword evidence="3" id="KW-0802">TPR repeat</keyword>
<dbReference type="SUPFAM" id="SSF48452">
    <property type="entry name" value="TPR-like"/>
    <property type="match status" value="1"/>
</dbReference>
<evidence type="ECO:0000256" key="3">
    <source>
        <dbReference type="PROSITE-ProRule" id="PRU00339"/>
    </source>
</evidence>
<evidence type="ECO:0000256" key="1">
    <source>
        <dbReference type="ARBA" id="ARBA00010062"/>
    </source>
</evidence>
<keyword evidence="6" id="KW-1185">Reference proteome</keyword>
<proteinExistence type="inferred from homology"/>
<dbReference type="PANTHER" id="PTHR30483">
    <property type="entry name" value="LEUCINE-SPECIFIC-BINDING PROTEIN"/>
    <property type="match status" value="1"/>
</dbReference>
<dbReference type="Proteomes" id="UP000000442">
    <property type="component" value="Chromosome"/>
</dbReference>
<dbReference type="HOGENOM" id="CLU_024917_1_0_7"/>
<dbReference type="PANTHER" id="PTHR30483:SF6">
    <property type="entry name" value="PERIPLASMIC BINDING PROTEIN OF ABC TRANSPORTER FOR NATURAL AMINO ACIDS"/>
    <property type="match status" value="1"/>
</dbReference>
<evidence type="ECO:0000313" key="6">
    <source>
        <dbReference type="Proteomes" id="UP000000442"/>
    </source>
</evidence>
<accession>C0QDP6</accession>
<sequence length="533" mass="58811">MKTRNNRLVVVPQLAVMPQVVVVLLLAVALVMLTSCGVKPPLAPGVEISEPQVEEAPAVVSEKTEAETAFELAQGLEEKGLVVDVLRLYAKALKFAPEHEKDRVRSSLNRFLATVDTAELEGIAASEDASFPRAEILYRLGLNYGSQGNNQLAIDTFVRFLQDHPDHQDGENARQLVLLLQEHLFKKNSVGCLLPLSGRFSIFGERALKGIELAVQDFSNQYHVKINVLIKDTRSDNDQTVTCVQELAAEKVAGIAGPIITAEVAGQTAQHLGLPLIAMTQKTQVARDGEYVFSNFLTPEIQTQALASYASRMLQVKKFAILYPDDRYGRTYMNLFMDKVIEMGGEILGAESYGKDQTDFSDAIKKLTRQFSRQSSFASTAFFIPDSPGKVGMILPQLAYHDITGCYLLGTNLWHDDSLITSAKKYAVNTVITDGFFANGMNLKAKAFAERFRSLYGEDPGFLEAVAYDTLTMLVQTAMEPGVNSRADLRAGLSDKRVFEGVTGRTMFDPDGNAQKELVFITIKQGEFRELSR</sequence>
<dbReference type="AlphaFoldDB" id="C0QDP6"/>
<comment type="similarity">
    <text evidence="1">Belongs to the leucine-binding protein family.</text>
</comment>
<keyword evidence="2" id="KW-0732">Signal</keyword>
<name>C0QDP6_DESAH</name>
<gene>
    <name evidence="5" type="primary">pfkA1</name>
    <name evidence="5" type="ordered locus">HRM2_22120</name>
</gene>
<evidence type="ECO:0000259" key="4">
    <source>
        <dbReference type="Pfam" id="PF13458"/>
    </source>
</evidence>
<dbReference type="Gene3D" id="1.25.40.10">
    <property type="entry name" value="Tetratricopeptide repeat domain"/>
    <property type="match status" value="1"/>
</dbReference>
<dbReference type="InterPro" id="IPR028082">
    <property type="entry name" value="Peripla_BP_I"/>
</dbReference>
<dbReference type="GO" id="GO:0003872">
    <property type="term" value="F:6-phosphofructokinase activity"/>
    <property type="evidence" value="ECO:0007669"/>
    <property type="project" value="UniProtKB-EC"/>
</dbReference>
<dbReference type="RefSeq" id="WP_015904079.1">
    <property type="nucleotide sequence ID" value="NC_012108.1"/>
</dbReference>
<reference evidence="5 6" key="1">
    <citation type="journal article" date="2009" name="Environ. Microbiol.">
        <title>Genome sequence of Desulfobacterium autotrophicum HRM2, a marine sulfate reducer oxidizing organic carbon completely to carbon dioxide.</title>
        <authorList>
            <person name="Strittmatter A.W."/>
            <person name="Liesegang H."/>
            <person name="Rabus R."/>
            <person name="Decker I."/>
            <person name="Amann J."/>
            <person name="Andres S."/>
            <person name="Henne A."/>
            <person name="Fricke W.F."/>
            <person name="Martinez-Arias R."/>
            <person name="Bartels D."/>
            <person name="Goesmann A."/>
            <person name="Krause L."/>
            <person name="Puehler A."/>
            <person name="Klenk H.P."/>
            <person name="Richter M."/>
            <person name="Schuler M."/>
            <person name="Gloeckner F.O."/>
            <person name="Meyerdierks A."/>
            <person name="Gottschalk G."/>
            <person name="Amann R."/>
        </authorList>
    </citation>
    <scope>NUCLEOTIDE SEQUENCE [LARGE SCALE GENOMIC DNA]</scope>
    <source>
        <strain evidence="6">ATCC 43914 / DSM 3382 / HRM2</strain>
    </source>
</reference>
<dbReference type="EMBL" id="CP001087">
    <property type="protein sequence ID" value="ACN15310.1"/>
    <property type="molecule type" value="Genomic_DNA"/>
</dbReference>
<dbReference type="KEGG" id="dat:HRM2_22120"/>
<dbReference type="OrthoDB" id="5410879at2"/>
<dbReference type="STRING" id="177437.HRM2_22120"/>
<feature type="domain" description="Leucine-binding protein" evidence="4">
    <location>
        <begin position="190"/>
        <end position="526"/>
    </location>
</feature>
<evidence type="ECO:0000313" key="5">
    <source>
        <dbReference type="EMBL" id="ACN15310.1"/>
    </source>
</evidence>
<keyword evidence="5" id="KW-0808">Transferase</keyword>
<dbReference type="eggNOG" id="COG0683">
    <property type="taxonomic scope" value="Bacteria"/>
</dbReference>
<protein>
    <submittedName>
        <fullName evidence="5">PfkA1</fullName>
        <ecNumber evidence="5">2.7.1.11</ecNumber>
    </submittedName>
</protein>